<keyword evidence="1" id="KW-1133">Transmembrane helix</keyword>
<feature type="transmembrane region" description="Helical" evidence="1">
    <location>
        <begin position="173"/>
        <end position="190"/>
    </location>
</feature>
<dbReference type="PANTHER" id="PTHR31061:SF24">
    <property type="entry name" value="LD22376P"/>
    <property type="match status" value="1"/>
</dbReference>
<organism evidence="3 4">
    <name type="scientific">Luteimonas wenzhouensis</name>
    <dbReference type="NCBI Taxonomy" id="2599615"/>
    <lineage>
        <taxon>Bacteria</taxon>
        <taxon>Pseudomonadati</taxon>
        <taxon>Pseudomonadota</taxon>
        <taxon>Gammaproteobacteria</taxon>
        <taxon>Lysobacterales</taxon>
        <taxon>Lysobacteraceae</taxon>
        <taxon>Luteimonas</taxon>
    </lineage>
</organism>
<keyword evidence="1" id="KW-0472">Membrane</keyword>
<keyword evidence="4" id="KW-1185">Reference proteome</keyword>
<name>A0A5C5TUL9_9GAMM</name>
<dbReference type="Pfam" id="PF07786">
    <property type="entry name" value="HGSNAT_cat"/>
    <property type="match status" value="1"/>
</dbReference>
<evidence type="ECO:0000313" key="3">
    <source>
        <dbReference type="EMBL" id="TWT16880.1"/>
    </source>
</evidence>
<keyword evidence="1" id="KW-0812">Transmembrane</keyword>
<dbReference type="Proteomes" id="UP000315949">
    <property type="component" value="Unassembled WGS sequence"/>
</dbReference>
<feature type="domain" description="Heparan-alpha-glucosaminide N-acetyltransferase catalytic" evidence="2">
    <location>
        <begin position="30"/>
        <end position="199"/>
    </location>
</feature>
<protein>
    <submittedName>
        <fullName evidence="3">DUF5009 domain-containing protein</fullName>
    </submittedName>
</protein>
<feature type="transmembrane region" description="Helical" evidence="1">
    <location>
        <begin position="68"/>
        <end position="86"/>
    </location>
</feature>
<feature type="transmembrane region" description="Helical" evidence="1">
    <location>
        <begin position="30"/>
        <end position="48"/>
    </location>
</feature>
<accession>A0A5C5TUL9</accession>
<evidence type="ECO:0000256" key="1">
    <source>
        <dbReference type="SAM" id="Phobius"/>
    </source>
</evidence>
<feature type="transmembrane region" description="Helical" evidence="1">
    <location>
        <begin position="262"/>
        <end position="282"/>
    </location>
</feature>
<gene>
    <name evidence="3" type="ORF">FQY79_14940</name>
</gene>
<feature type="transmembrane region" description="Helical" evidence="1">
    <location>
        <begin position="231"/>
        <end position="250"/>
    </location>
</feature>
<dbReference type="AlphaFoldDB" id="A0A5C5TUL9"/>
<evidence type="ECO:0000313" key="4">
    <source>
        <dbReference type="Proteomes" id="UP000315949"/>
    </source>
</evidence>
<proteinExistence type="predicted"/>
<dbReference type="OrthoDB" id="9788724at2"/>
<feature type="transmembrane region" description="Helical" evidence="1">
    <location>
        <begin position="302"/>
        <end position="322"/>
    </location>
</feature>
<dbReference type="InterPro" id="IPR012429">
    <property type="entry name" value="HGSNAT_cat"/>
</dbReference>
<evidence type="ECO:0000259" key="2">
    <source>
        <dbReference type="Pfam" id="PF07786"/>
    </source>
</evidence>
<reference evidence="3 4" key="1">
    <citation type="submission" date="2019-07" db="EMBL/GenBank/DDBJ databases">
        <title>Luteimonas sp. YD-1 nov., isolated from acidic soil.</title>
        <authorList>
            <person name="Zhou J."/>
        </authorList>
    </citation>
    <scope>NUCLEOTIDE SEQUENCE [LARGE SCALE GENOMIC DNA]</scope>
    <source>
        <strain evidence="3 4">YD-1</strain>
    </source>
</reference>
<dbReference type="PANTHER" id="PTHR31061">
    <property type="entry name" value="LD22376P"/>
    <property type="match status" value="1"/>
</dbReference>
<sequence length="335" mass="36572">MLLVNTPGDWGHVYAPLLHAPWHGCTPTDLVFPFFLFVVGVSIALGVAPRAEAGAATAALHRAIAVRGLRIVALGLLLHLVAWWAFDTPHYRVWGVLQRIGLCFLVAAPLALHLKPRTQWALVAALLLGWWVLLAPAGYAPLHNLADRIDTALFAPLLYRYDPGTGLGHDPEGLVSTLPAIATVLLGVRAGDWLRRGRPQRLLGMGIAMLVLGALWSLAMPFNKALWTSSYALWTAGWAALALWLLHLLIDRRGWPAVGRSFGVNAITAYAGSALMVCLLAASGQWGAVYGWAFAGWMTPRFGPYVPSLAFALCFVALWWGVVRWMDARGWRVRI</sequence>
<feature type="transmembrane region" description="Helical" evidence="1">
    <location>
        <begin position="92"/>
        <end position="112"/>
    </location>
</feature>
<feature type="transmembrane region" description="Helical" evidence="1">
    <location>
        <begin position="202"/>
        <end position="219"/>
    </location>
</feature>
<feature type="transmembrane region" description="Helical" evidence="1">
    <location>
        <begin position="119"/>
        <end position="139"/>
    </location>
</feature>
<comment type="caution">
    <text evidence="3">The sequence shown here is derived from an EMBL/GenBank/DDBJ whole genome shotgun (WGS) entry which is preliminary data.</text>
</comment>
<dbReference type="EMBL" id="VOHE01000013">
    <property type="protein sequence ID" value="TWT16880.1"/>
    <property type="molecule type" value="Genomic_DNA"/>
</dbReference>